<feature type="compositionally biased region" description="Polar residues" evidence="7">
    <location>
        <begin position="203"/>
        <end position="217"/>
    </location>
</feature>
<proteinExistence type="inferred from homology"/>
<feature type="region of interest" description="Disordered" evidence="7">
    <location>
        <begin position="452"/>
        <end position="505"/>
    </location>
</feature>
<comment type="similarity">
    <text evidence="6">Belongs to the TRAFAC class TrmE-Era-EngA-EngB-Septin-like GTPase superfamily. Septin GTPase family.</text>
</comment>
<dbReference type="PROSITE" id="PS51719">
    <property type="entry name" value="G_SEPTIN"/>
    <property type="match status" value="1"/>
</dbReference>
<organism evidence="9 10">
    <name type="scientific">Triplophysa rosa</name>
    <name type="common">Cave loach</name>
    <dbReference type="NCBI Taxonomy" id="992332"/>
    <lineage>
        <taxon>Eukaryota</taxon>
        <taxon>Metazoa</taxon>
        <taxon>Chordata</taxon>
        <taxon>Craniata</taxon>
        <taxon>Vertebrata</taxon>
        <taxon>Euteleostomi</taxon>
        <taxon>Actinopterygii</taxon>
        <taxon>Neopterygii</taxon>
        <taxon>Teleostei</taxon>
        <taxon>Ostariophysi</taxon>
        <taxon>Cypriniformes</taxon>
        <taxon>Nemacheilidae</taxon>
        <taxon>Triplophysa</taxon>
    </lineage>
</organism>
<feature type="compositionally biased region" description="Polar residues" evidence="7">
    <location>
        <begin position="996"/>
        <end position="1008"/>
    </location>
</feature>
<evidence type="ECO:0000256" key="5">
    <source>
        <dbReference type="ARBA" id="ARBA00041105"/>
    </source>
</evidence>
<evidence type="ECO:0000256" key="6">
    <source>
        <dbReference type="RuleBase" id="RU004560"/>
    </source>
</evidence>
<dbReference type="PANTHER" id="PTHR18884">
    <property type="entry name" value="SEPTIN"/>
    <property type="match status" value="1"/>
</dbReference>
<evidence type="ECO:0000256" key="2">
    <source>
        <dbReference type="ARBA" id="ARBA00022490"/>
    </source>
</evidence>
<feature type="compositionally biased region" description="Polar residues" evidence="7">
    <location>
        <begin position="348"/>
        <end position="394"/>
    </location>
</feature>
<dbReference type="GO" id="GO:0005525">
    <property type="term" value="F:GTP binding"/>
    <property type="evidence" value="ECO:0007669"/>
    <property type="project" value="UniProtKB-KW"/>
</dbReference>
<reference evidence="9" key="1">
    <citation type="submission" date="2021-02" db="EMBL/GenBank/DDBJ databases">
        <title>Comparative genomics reveals that relaxation of natural selection precedes convergent phenotypic evolution of cavefish.</title>
        <authorList>
            <person name="Peng Z."/>
        </authorList>
    </citation>
    <scope>NUCLEOTIDE SEQUENCE</scope>
    <source>
        <tissue evidence="9">Muscle</tissue>
    </source>
</reference>
<feature type="region of interest" description="Disordered" evidence="7">
    <location>
        <begin position="1"/>
        <end position="91"/>
    </location>
</feature>
<accession>A0A9W7X014</accession>
<dbReference type="InterPro" id="IPR016491">
    <property type="entry name" value="Septin"/>
</dbReference>
<feature type="domain" description="Septin-type G" evidence="8">
    <location>
        <begin position="717"/>
        <end position="989"/>
    </location>
</feature>
<feature type="compositionally biased region" description="Pro residues" evidence="7">
    <location>
        <begin position="660"/>
        <end position="674"/>
    </location>
</feature>
<gene>
    <name evidence="9" type="ORF">IRJ41_013480</name>
</gene>
<dbReference type="Proteomes" id="UP001059041">
    <property type="component" value="Linkage Group LG4"/>
</dbReference>
<feature type="region of interest" description="Disordered" evidence="7">
    <location>
        <begin position="191"/>
        <end position="220"/>
    </location>
</feature>
<feature type="compositionally biased region" description="Gly residues" evidence="7">
    <location>
        <begin position="683"/>
        <end position="692"/>
    </location>
</feature>
<keyword evidence="10" id="KW-1185">Reference proteome</keyword>
<sequence length="1008" mass="112494">MNPKESDPSEHVSPTGSESPRRLSLDTHSLSSTGLSPSLSPSSPSRLLPVPISTSPSRLSPTSHFVSSYSPVRLSPCPTPDLSPSPNRLSRCHQPLSSSVVFKKPIHIPSFSQTGKTLEHQKQIHTSPPCIIKTVDTCLNVPHPNSDETISHMEPTINKSSTASVYENEPLHSLDMHDKQWSESKIPQFKPISSPERRARSIPITNTRNHNKQTGQKPDQLFRPQHQDALNNLTSNVTGVTKPTKFDSSIPHVLKHVEKRRPQTSASFQKKRPDPTLVRIRLGLIKTGRIVNASAQISHLEEKPKIQRPSTVERLPLPVYSKMRSNLMCQNGVKHQIQKKKLPRASTEAKSQPSKQLKPTNSTTNQDSLVIASTSSTRKNSCQSSSNDNLTSKSKITGLQSDTSITSSCFTSGQCGRISCFQFPLKIHRSSTECSQMSRICRPVIKRTSEASYSRPTYLKSPQAWRKVSSAANQTTGGNERELSNSSQNRCNLTDSDSSKSSSSEATLKDDYRCSRIHRGSRLHKKRVVGCRIKYVGEEKRQAAVQPDPPELLGTSTEVPNTHTDSEMKEWISQNPKFLCNTDSIKSKVSEQTLQQHNAADCERFPGIHSVPLREQEDHPSLPPSVVVEMRRGSEVETCPGECVSADMSEIVPPEVRPKPAVPAKPPHVSPPSGVPFLPSPHGMGGEGQGSGRGSALLGYIGIDTIIEQMRKKTMKTGFDFNIMVVGQSGLGKSTLVNTLFKSQVSRRSSSWSRDEKIPKTVEIKCVSHVIEEGGVKMKLTVVDTPGFGDQINNDNCWEPISKYINEQYEKFLKEEVNIARKKRIPDTRVHCCLYFISPTGHSLRQLDIEFMKNLSRVVNLIPVIAKSDTLTPEEKTEFKQRVRKELEVCGIECYPQKEFDEDMEDKSDNDKIREAMPFAVVGSDKEYQFNSKRVLGRKTAWGMVEVENPNHCEFSLLRDFLIRSHLQDLKEVTHNIHYETYRAKRLNDNGGLHPISSSGNNTQESNL</sequence>
<protein>
    <recommendedName>
        <fullName evidence="5">Neuronal-specific septin-3</fullName>
    </recommendedName>
</protein>
<dbReference type="EMBL" id="JAFHDT010000004">
    <property type="protein sequence ID" value="KAI7811339.1"/>
    <property type="molecule type" value="Genomic_DNA"/>
</dbReference>
<keyword evidence="4 6" id="KW-0342">GTP-binding</keyword>
<dbReference type="AlphaFoldDB" id="A0A9W7X014"/>
<evidence type="ECO:0000256" key="7">
    <source>
        <dbReference type="SAM" id="MobiDB-lite"/>
    </source>
</evidence>
<evidence type="ECO:0000313" key="9">
    <source>
        <dbReference type="EMBL" id="KAI7811339.1"/>
    </source>
</evidence>
<feature type="region of interest" description="Disordered" evidence="7">
    <location>
        <begin position="988"/>
        <end position="1008"/>
    </location>
</feature>
<dbReference type="PRINTS" id="PR01741">
    <property type="entry name" value="SEPTIN3"/>
</dbReference>
<comment type="subcellular location">
    <subcellularLocation>
        <location evidence="1">Cytoplasm</location>
    </subcellularLocation>
</comment>
<comment type="caution">
    <text evidence="9">The sequence shown here is derived from an EMBL/GenBank/DDBJ whole genome shotgun (WGS) entry which is preliminary data.</text>
</comment>
<feature type="compositionally biased region" description="Basic and acidic residues" evidence="7">
    <location>
        <begin position="1"/>
        <end position="10"/>
    </location>
</feature>
<feature type="region of interest" description="Disordered" evidence="7">
    <location>
        <begin position="659"/>
        <end position="692"/>
    </location>
</feature>
<feature type="compositionally biased region" description="Polar residues" evidence="7">
    <location>
        <begin position="54"/>
        <end position="70"/>
    </location>
</feature>
<feature type="region of interest" description="Disordered" evidence="7">
    <location>
        <begin position="333"/>
        <end position="394"/>
    </location>
</feature>
<dbReference type="CDD" id="cd01850">
    <property type="entry name" value="CDC_Septin"/>
    <property type="match status" value="1"/>
</dbReference>
<evidence type="ECO:0000259" key="8">
    <source>
        <dbReference type="PROSITE" id="PS51719"/>
    </source>
</evidence>
<feature type="compositionally biased region" description="Polar residues" evidence="7">
    <location>
        <begin position="470"/>
        <end position="494"/>
    </location>
</feature>
<dbReference type="InterPro" id="IPR027417">
    <property type="entry name" value="P-loop_NTPase"/>
</dbReference>
<evidence type="ECO:0000256" key="3">
    <source>
        <dbReference type="ARBA" id="ARBA00022741"/>
    </source>
</evidence>
<dbReference type="FunFam" id="3.40.50.300:FF:000387">
    <property type="entry name" value="neuronal-specific septin-3 isoform X1"/>
    <property type="match status" value="1"/>
</dbReference>
<dbReference type="GO" id="GO:0005737">
    <property type="term" value="C:cytoplasm"/>
    <property type="evidence" value="ECO:0007669"/>
    <property type="project" value="UniProtKB-SubCell"/>
</dbReference>
<evidence type="ECO:0000313" key="10">
    <source>
        <dbReference type="Proteomes" id="UP001059041"/>
    </source>
</evidence>
<name>A0A9W7X014_TRIRA</name>
<keyword evidence="3 6" id="KW-0547">Nucleotide-binding</keyword>
<evidence type="ECO:0000256" key="1">
    <source>
        <dbReference type="ARBA" id="ARBA00004496"/>
    </source>
</evidence>
<feature type="compositionally biased region" description="Low complexity" evidence="7">
    <location>
        <begin position="29"/>
        <end position="53"/>
    </location>
</feature>
<dbReference type="Gene3D" id="3.40.50.300">
    <property type="entry name" value="P-loop containing nucleotide triphosphate hydrolases"/>
    <property type="match status" value="1"/>
</dbReference>
<dbReference type="InterPro" id="IPR008114">
    <property type="entry name" value="Septin3"/>
</dbReference>
<keyword evidence="2" id="KW-0963">Cytoplasm</keyword>
<evidence type="ECO:0000256" key="4">
    <source>
        <dbReference type="ARBA" id="ARBA00023134"/>
    </source>
</evidence>
<dbReference type="SUPFAM" id="SSF52540">
    <property type="entry name" value="P-loop containing nucleoside triphosphate hydrolases"/>
    <property type="match status" value="1"/>
</dbReference>
<dbReference type="InterPro" id="IPR030379">
    <property type="entry name" value="G_SEPTIN_dom"/>
</dbReference>
<dbReference type="Pfam" id="PF00735">
    <property type="entry name" value="Septin"/>
    <property type="match status" value="1"/>
</dbReference>
<feature type="region of interest" description="Disordered" evidence="7">
    <location>
        <begin position="542"/>
        <end position="561"/>
    </location>
</feature>
<feature type="compositionally biased region" description="Low complexity" evidence="7">
    <location>
        <begin position="495"/>
        <end position="504"/>
    </location>
</feature>